<feature type="chain" id="PRO_5037647434" evidence="3">
    <location>
        <begin position="18"/>
        <end position="421"/>
    </location>
</feature>
<dbReference type="PANTHER" id="PTHR43649:SF12">
    <property type="entry name" value="DIACETYLCHITOBIOSE BINDING PROTEIN DASA"/>
    <property type="match status" value="1"/>
</dbReference>
<comment type="similarity">
    <text evidence="2">Belongs to the bacterial solute-binding protein 1 family.</text>
</comment>
<dbReference type="GO" id="GO:0042597">
    <property type="term" value="C:periplasmic space"/>
    <property type="evidence" value="ECO:0007669"/>
    <property type="project" value="UniProtKB-SubCell"/>
</dbReference>
<feature type="signal peptide" evidence="3">
    <location>
        <begin position="1"/>
        <end position="17"/>
    </location>
</feature>
<dbReference type="AlphaFoldDB" id="A0A952FQG0"/>
<dbReference type="PANTHER" id="PTHR43649">
    <property type="entry name" value="ARABINOSE-BINDING PROTEIN-RELATED"/>
    <property type="match status" value="1"/>
</dbReference>
<evidence type="ECO:0000313" key="5">
    <source>
        <dbReference type="Proteomes" id="UP000700706"/>
    </source>
</evidence>
<proteinExistence type="inferred from homology"/>
<dbReference type="InterPro" id="IPR050490">
    <property type="entry name" value="Bact_solute-bd_prot1"/>
</dbReference>
<evidence type="ECO:0000256" key="1">
    <source>
        <dbReference type="ARBA" id="ARBA00004418"/>
    </source>
</evidence>
<evidence type="ECO:0000256" key="3">
    <source>
        <dbReference type="SAM" id="SignalP"/>
    </source>
</evidence>
<dbReference type="InterPro" id="IPR006059">
    <property type="entry name" value="SBP"/>
</dbReference>
<gene>
    <name evidence="4" type="ORF">JF625_25955</name>
</gene>
<dbReference type="Proteomes" id="UP000700706">
    <property type="component" value="Unassembled WGS sequence"/>
</dbReference>
<comment type="subcellular location">
    <subcellularLocation>
        <location evidence="1">Periplasm</location>
    </subcellularLocation>
</comment>
<reference evidence="4" key="1">
    <citation type="submission" date="2020-06" db="EMBL/GenBank/DDBJ databases">
        <title>Stable isotope informed genome-resolved metagenomics uncovers potential trophic interactions in rhizosphere soil.</title>
        <authorList>
            <person name="Starr E.P."/>
            <person name="Shi S."/>
            <person name="Blazewicz S.J."/>
            <person name="Koch B.J."/>
            <person name="Probst A.J."/>
            <person name="Hungate B.A."/>
            <person name="Pett-Ridge J."/>
            <person name="Firestone M.K."/>
            <person name="Banfield J.F."/>
        </authorList>
    </citation>
    <scope>NUCLEOTIDE SEQUENCE</scope>
    <source>
        <strain evidence="4">YM_69_17</strain>
    </source>
</reference>
<sequence>MLRRLGLWLAVAATAIAAGLAPAKAETLKIWGPEQITDPVVADLWTGLKADFEKANPGVTVEFMVPTGTISNGAVQAAIQSDAGPDLVLTNSGVGRVGIVAKAGLVVPLTRYYDERGWKAQLYPWLYDTLKGQFGGEIYEIPDGLDVIGVFYHKDMFAEHGWTMPDSYEGFLVLLGEIKKAGIQPLTVGPRNNANGGHLFGNLLQVSAGRQVVGEVLSGKRPWTDPAMVKGAQRLVDLVASDYVQPQMVGLDLDAAARLWFTKRAAMMVAGPWFTNNARKAGFDMANAGYATMPSDIAGESLATGGVGWSWMLPKTSRHPDLALKWLDYILSDAVMTRRASHPSSWMVYPRALAGLKPTQPVVLASVFAAADKGVGYNPSVYMPGNVLEAYLQVIQGLIGGQIGAEAGMAQIDGQMQQAAK</sequence>
<accession>A0A952FQG0</accession>
<dbReference type="EMBL" id="JAEKLZ010000426">
    <property type="protein sequence ID" value="MBW8728576.1"/>
    <property type="molecule type" value="Genomic_DNA"/>
</dbReference>
<dbReference type="SUPFAM" id="SSF53850">
    <property type="entry name" value="Periplasmic binding protein-like II"/>
    <property type="match status" value="1"/>
</dbReference>
<keyword evidence="3" id="KW-0732">Signal</keyword>
<evidence type="ECO:0000256" key="2">
    <source>
        <dbReference type="ARBA" id="ARBA00008520"/>
    </source>
</evidence>
<dbReference type="Gene3D" id="3.40.190.10">
    <property type="entry name" value="Periplasmic binding protein-like II"/>
    <property type="match status" value="2"/>
</dbReference>
<organism evidence="4 5">
    <name type="scientific">Inquilinus limosus</name>
    <dbReference type="NCBI Taxonomy" id="171674"/>
    <lineage>
        <taxon>Bacteria</taxon>
        <taxon>Pseudomonadati</taxon>
        <taxon>Pseudomonadota</taxon>
        <taxon>Alphaproteobacteria</taxon>
        <taxon>Rhodospirillales</taxon>
        <taxon>Rhodospirillaceae</taxon>
        <taxon>Inquilinus</taxon>
    </lineage>
</organism>
<protein>
    <submittedName>
        <fullName evidence="4">Extracellular solute-binding protein</fullName>
    </submittedName>
</protein>
<evidence type="ECO:0000313" key="4">
    <source>
        <dbReference type="EMBL" id="MBW8728576.1"/>
    </source>
</evidence>
<name>A0A952FQG0_9PROT</name>
<dbReference type="Pfam" id="PF01547">
    <property type="entry name" value="SBP_bac_1"/>
    <property type="match status" value="1"/>
</dbReference>
<comment type="caution">
    <text evidence="4">The sequence shown here is derived from an EMBL/GenBank/DDBJ whole genome shotgun (WGS) entry which is preliminary data.</text>
</comment>